<dbReference type="EMBL" id="VJXR01000021">
    <property type="protein sequence ID" value="TRW45542.1"/>
    <property type="molecule type" value="Genomic_DNA"/>
</dbReference>
<dbReference type="InterPro" id="IPR032816">
    <property type="entry name" value="VTT_dom"/>
</dbReference>
<feature type="domain" description="VTT" evidence="9">
    <location>
        <begin position="38"/>
        <end position="162"/>
    </location>
</feature>
<evidence type="ECO:0000256" key="2">
    <source>
        <dbReference type="ARBA" id="ARBA00010792"/>
    </source>
</evidence>
<feature type="compositionally biased region" description="Basic and acidic residues" evidence="7">
    <location>
        <begin position="245"/>
        <end position="259"/>
    </location>
</feature>
<dbReference type="Proteomes" id="UP000318693">
    <property type="component" value="Unassembled WGS sequence"/>
</dbReference>
<organism evidence="10 11">
    <name type="scientific">Georgenia yuyongxinii</name>
    <dbReference type="NCBI Taxonomy" id="2589797"/>
    <lineage>
        <taxon>Bacteria</taxon>
        <taxon>Bacillati</taxon>
        <taxon>Actinomycetota</taxon>
        <taxon>Actinomycetes</taxon>
        <taxon>Micrococcales</taxon>
        <taxon>Bogoriellaceae</taxon>
        <taxon>Georgenia</taxon>
    </lineage>
</organism>
<evidence type="ECO:0000259" key="9">
    <source>
        <dbReference type="Pfam" id="PF09335"/>
    </source>
</evidence>
<keyword evidence="4 8" id="KW-0812">Transmembrane</keyword>
<protein>
    <submittedName>
        <fullName evidence="10">DedA family protein</fullName>
    </submittedName>
</protein>
<feature type="transmembrane region" description="Helical" evidence="8">
    <location>
        <begin position="143"/>
        <end position="168"/>
    </location>
</feature>
<comment type="similarity">
    <text evidence="2">Belongs to the DedA family.</text>
</comment>
<keyword evidence="11" id="KW-1185">Reference proteome</keyword>
<reference evidence="10 11" key="1">
    <citation type="submission" date="2019-07" db="EMBL/GenBank/DDBJ databases">
        <title>Georgenia wutianyii sp. nov. and Georgenia *** sp. nov. isolated from plateau pika (Ochotona curzoniae) in the Qinghai-Tibet plateau of China.</title>
        <authorList>
            <person name="Tian Z."/>
        </authorList>
    </citation>
    <scope>NUCLEOTIDE SEQUENCE [LARGE SCALE GENOMIC DNA]</scope>
    <source>
        <strain evidence="10 11">Z446</strain>
    </source>
</reference>
<dbReference type="Pfam" id="PF09335">
    <property type="entry name" value="VTT_dom"/>
    <property type="match status" value="1"/>
</dbReference>
<feature type="transmembrane region" description="Helical" evidence="8">
    <location>
        <begin position="12"/>
        <end position="31"/>
    </location>
</feature>
<evidence type="ECO:0000313" key="10">
    <source>
        <dbReference type="EMBL" id="TRW45542.1"/>
    </source>
</evidence>
<proteinExistence type="inferred from homology"/>
<gene>
    <name evidence="10" type="ORF">FJ693_09020</name>
</gene>
<dbReference type="GO" id="GO:0005886">
    <property type="term" value="C:plasma membrane"/>
    <property type="evidence" value="ECO:0007669"/>
    <property type="project" value="UniProtKB-SubCell"/>
</dbReference>
<evidence type="ECO:0000256" key="6">
    <source>
        <dbReference type="ARBA" id="ARBA00023136"/>
    </source>
</evidence>
<keyword evidence="5 8" id="KW-1133">Transmembrane helix</keyword>
<dbReference type="InterPro" id="IPR051311">
    <property type="entry name" value="DedA_domain"/>
</dbReference>
<evidence type="ECO:0000256" key="3">
    <source>
        <dbReference type="ARBA" id="ARBA00022475"/>
    </source>
</evidence>
<comment type="subcellular location">
    <subcellularLocation>
        <location evidence="1">Cell membrane</location>
        <topology evidence="1">Multi-pass membrane protein</topology>
    </subcellularLocation>
</comment>
<keyword evidence="3" id="KW-1003">Cell membrane</keyword>
<sequence>MTEAMLAVEDVVLSLAGSPWILLAVVVLATIDGFFPPVPSESVIIAVAVLTVSGGGPSLWFLILAGAIGAFCGDLIAYTIGTKVPIDRLRIFASPRGQSMLRWAKRALARRGTVFILSARFVPIGRVAVNMTAGAVGFPRRRFVIIVAIAAVVWASYSTLLGMSAGVFLHDHPLVAVAIGVAGGVFIGFGVDKLLGLAQRRWFPSLPTPEELFDDEATTTAGPDGGTRRTEQRPDPHAPGPPPRIEPRADDGWELRGDGGEPAAAPGA</sequence>
<evidence type="ECO:0000256" key="1">
    <source>
        <dbReference type="ARBA" id="ARBA00004651"/>
    </source>
</evidence>
<evidence type="ECO:0000256" key="7">
    <source>
        <dbReference type="SAM" id="MobiDB-lite"/>
    </source>
</evidence>
<feature type="region of interest" description="Disordered" evidence="7">
    <location>
        <begin position="208"/>
        <end position="268"/>
    </location>
</feature>
<dbReference type="PANTHER" id="PTHR42709:SF6">
    <property type="entry name" value="UNDECAPRENYL PHOSPHATE TRANSPORTER A"/>
    <property type="match status" value="1"/>
</dbReference>
<accession>A0A552WRX7</accession>
<dbReference type="AlphaFoldDB" id="A0A552WRX7"/>
<name>A0A552WRX7_9MICO</name>
<feature type="transmembrane region" description="Helical" evidence="8">
    <location>
        <begin position="59"/>
        <end position="80"/>
    </location>
</feature>
<evidence type="ECO:0000256" key="4">
    <source>
        <dbReference type="ARBA" id="ARBA00022692"/>
    </source>
</evidence>
<dbReference type="RefSeq" id="WP_143418212.1">
    <property type="nucleotide sequence ID" value="NZ_VJXR01000021.1"/>
</dbReference>
<feature type="transmembrane region" description="Helical" evidence="8">
    <location>
        <begin position="174"/>
        <end position="191"/>
    </location>
</feature>
<keyword evidence="6 8" id="KW-0472">Membrane</keyword>
<feature type="compositionally biased region" description="Basic and acidic residues" evidence="7">
    <location>
        <begin position="226"/>
        <end position="236"/>
    </location>
</feature>
<evidence type="ECO:0000256" key="5">
    <source>
        <dbReference type="ARBA" id="ARBA00022989"/>
    </source>
</evidence>
<evidence type="ECO:0000313" key="11">
    <source>
        <dbReference type="Proteomes" id="UP000318693"/>
    </source>
</evidence>
<comment type="caution">
    <text evidence="10">The sequence shown here is derived from an EMBL/GenBank/DDBJ whole genome shotgun (WGS) entry which is preliminary data.</text>
</comment>
<dbReference type="PANTHER" id="PTHR42709">
    <property type="entry name" value="ALKALINE PHOSPHATASE LIKE PROTEIN"/>
    <property type="match status" value="1"/>
</dbReference>
<evidence type="ECO:0000256" key="8">
    <source>
        <dbReference type="SAM" id="Phobius"/>
    </source>
</evidence>